<dbReference type="InterPro" id="IPR010125">
    <property type="entry name" value="PHA_synth_III_C"/>
</dbReference>
<dbReference type="SUPFAM" id="SSF53474">
    <property type="entry name" value="alpha/beta-Hydrolases"/>
    <property type="match status" value="1"/>
</dbReference>
<dbReference type="AlphaFoldDB" id="A0A975BP14"/>
<dbReference type="InterPro" id="IPR051321">
    <property type="entry name" value="PHA/PHB_synthase"/>
</dbReference>
<evidence type="ECO:0000256" key="1">
    <source>
        <dbReference type="ARBA" id="ARBA00004683"/>
    </source>
</evidence>
<sequence>MSQPKIAVDLILKKLAETTEQVKTRAQKASEVLLGPLETDLSTTPYEVVYEEDRIKLKYYRPTEIKQKYPLLVVYALINRETMLDLQPGRSVVQTFLDNGIEVYMIDWGYPTRKDQYLTIDDHVDGYMDNVVDFIRDKHNLPKINLMGICMGGAFSVMYSALYPEKIKNLVTTVTPTNFDTDKGLLHIWMKQTDAYLMGNSYGNMPGDLMNLGFLLLNPARLILDKYVGFFENMDNKAFVENFVRMEKWIFDSPDVPAATFQQFITDCYKKNLLIQSKMELSGRRVELKNITMPILNFYGEYDHLVPPQACELLTQKVGAEDTEDICLKTGHIGIYVSSSCQKEFAPKIVKWLREREGEVRPGTKEQATFPNSVKDKIGKKTSDASKNKGRKNIELVLSNKRSRKKAKSVSPKK</sequence>
<proteinExistence type="predicted"/>
<comment type="pathway">
    <text evidence="1">Biopolymer metabolism; poly-(R)-3-hydroxybutanoate biosynthesis.</text>
</comment>
<accession>A0A975BP14</accession>
<dbReference type="EMBL" id="CP061800">
    <property type="protein sequence ID" value="QTA88728.1"/>
    <property type="molecule type" value="Genomic_DNA"/>
</dbReference>
<organism evidence="9 10">
    <name type="scientific">Desulfonema magnum</name>
    <dbReference type="NCBI Taxonomy" id="45655"/>
    <lineage>
        <taxon>Bacteria</taxon>
        <taxon>Pseudomonadati</taxon>
        <taxon>Thermodesulfobacteriota</taxon>
        <taxon>Desulfobacteria</taxon>
        <taxon>Desulfobacterales</taxon>
        <taxon>Desulfococcaceae</taxon>
        <taxon>Desulfonema</taxon>
    </lineage>
</organism>
<dbReference type="PANTHER" id="PTHR36837">
    <property type="entry name" value="POLY(3-HYDROXYALKANOATE) POLYMERASE SUBUNIT PHAC"/>
    <property type="match status" value="1"/>
</dbReference>
<dbReference type="RefSeq" id="WP_207683365.1">
    <property type="nucleotide sequence ID" value="NZ_CP061800.1"/>
</dbReference>
<dbReference type="GO" id="GO:0042619">
    <property type="term" value="P:poly-hydroxybutyrate biosynthetic process"/>
    <property type="evidence" value="ECO:0007669"/>
    <property type="project" value="UniProtKB-KW"/>
</dbReference>
<dbReference type="GO" id="GO:0016746">
    <property type="term" value="F:acyltransferase activity"/>
    <property type="evidence" value="ECO:0007669"/>
    <property type="project" value="UniProtKB-KW"/>
</dbReference>
<keyword evidence="10" id="KW-1185">Reference proteome</keyword>
<dbReference type="PANTHER" id="PTHR36837:SF2">
    <property type="entry name" value="POLY(3-HYDROXYALKANOATE) POLYMERASE SUBUNIT PHAC"/>
    <property type="match status" value="1"/>
</dbReference>
<dbReference type="KEGG" id="dmm:dnm_047750"/>
<dbReference type="NCBIfam" id="TIGR01836">
    <property type="entry name" value="PHA_synth_III_C"/>
    <property type="match status" value="1"/>
</dbReference>
<evidence type="ECO:0000259" key="8">
    <source>
        <dbReference type="Pfam" id="PF00561"/>
    </source>
</evidence>
<evidence type="ECO:0000256" key="6">
    <source>
        <dbReference type="ARBA" id="ARBA00033356"/>
    </source>
</evidence>
<keyword evidence="4" id="KW-0583">PHB biosynthesis</keyword>
<evidence type="ECO:0000256" key="3">
    <source>
        <dbReference type="ARBA" id="ARBA00022679"/>
    </source>
</evidence>
<dbReference type="Gene3D" id="3.40.50.1820">
    <property type="entry name" value="alpha/beta hydrolase"/>
    <property type="match status" value="1"/>
</dbReference>
<evidence type="ECO:0000256" key="7">
    <source>
        <dbReference type="SAM" id="MobiDB-lite"/>
    </source>
</evidence>
<dbReference type="InterPro" id="IPR000073">
    <property type="entry name" value="AB_hydrolase_1"/>
</dbReference>
<keyword evidence="3" id="KW-0808">Transferase</keyword>
<dbReference type="Pfam" id="PF00561">
    <property type="entry name" value="Abhydrolase_1"/>
    <property type="match status" value="1"/>
</dbReference>
<reference evidence="9" key="1">
    <citation type="journal article" date="2021" name="Microb. Physiol.">
        <title>Proteogenomic Insights into the Physiology of Marine, Sulfate-Reducing, Filamentous Desulfonema limicola and Desulfonema magnum.</title>
        <authorList>
            <person name="Schnaars V."/>
            <person name="Wohlbrand L."/>
            <person name="Scheve S."/>
            <person name="Hinrichs C."/>
            <person name="Reinhardt R."/>
            <person name="Rabus R."/>
        </authorList>
    </citation>
    <scope>NUCLEOTIDE SEQUENCE</scope>
    <source>
        <strain evidence="9">4be13</strain>
    </source>
</reference>
<evidence type="ECO:0000256" key="5">
    <source>
        <dbReference type="ARBA" id="ARBA00023315"/>
    </source>
</evidence>
<feature type="compositionally biased region" description="Basic and acidic residues" evidence="7">
    <location>
        <begin position="374"/>
        <end position="387"/>
    </location>
</feature>
<feature type="domain" description="AB hydrolase-1" evidence="8">
    <location>
        <begin position="70"/>
        <end position="333"/>
    </location>
</feature>
<feature type="compositionally biased region" description="Basic residues" evidence="7">
    <location>
        <begin position="401"/>
        <end position="414"/>
    </location>
</feature>
<evidence type="ECO:0000313" key="9">
    <source>
        <dbReference type="EMBL" id="QTA88728.1"/>
    </source>
</evidence>
<dbReference type="InterPro" id="IPR029058">
    <property type="entry name" value="AB_hydrolase_fold"/>
</dbReference>
<evidence type="ECO:0000313" key="10">
    <source>
        <dbReference type="Proteomes" id="UP000663722"/>
    </source>
</evidence>
<dbReference type="Proteomes" id="UP000663722">
    <property type="component" value="Chromosome"/>
</dbReference>
<feature type="region of interest" description="Disordered" evidence="7">
    <location>
        <begin position="360"/>
        <end position="414"/>
    </location>
</feature>
<protein>
    <recommendedName>
        <fullName evidence="2">Poly(3-hydroxyalkanoate) polymerase subunit PhaC</fullName>
    </recommendedName>
    <alternativeName>
        <fullName evidence="6">PHB synthase subunit PhaC</fullName>
    </alternativeName>
</protein>
<evidence type="ECO:0000256" key="4">
    <source>
        <dbReference type="ARBA" id="ARBA00022752"/>
    </source>
</evidence>
<evidence type="ECO:0000256" key="2">
    <source>
        <dbReference type="ARBA" id="ARBA00019065"/>
    </source>
</evidence>
<name>A0A975BP14_9BACT</name>
<keyword evidence="5" id="KW-0012">Acyltransferase</keyword>
<gene>
    <name evidence="9" type="primary">phaC</name>
    <name evidence="9" type="ORF">dnm_047750</name>
</gene>